<protein>
    <recommendedName>
        <fullName evidence="8">Glucosyl-3-phosphoglycerate synthase</fullName>
        <ecNumber evidence="7">2.4.1.266</ecNumber>
    </recommendedName>
</protein>
<dbReference type="PANTHER" id="PTHR48090:SF10">
    <property type="entry name" value="GLUCOSYL-3-PHOSPHOGLYCERATE SYNTHASE"/>
    <property type="match status" value="1"/>
</dbReference>
<dbReference type="InterPro" id="IPR029044">
    <property type="entry name" value="Nucleotide-diphossugar_trans"/>
</dbReference>
<dbReference type="eggNOG" id="COG1215">
    <property type="taxonomic scope" value="Bacteria"/>
</dbReference>
<dbReference type="PANTHER" id="PTHR48090">
    <property type="entry name" value="UNDECAPRENYL-PHOSPHATE 4-DEOXY-4-FORMAMIDO-L-ARABINOSE TRANSFERASE-RELATED"/>
    <property type="match status" value="1"/>
</dbReference>
<dbReference type="Proteomes" id="UP000019222">
    <property type="component" value="Chromosome"/>
</dbReference>
<evidence type="ECO:0000256" key="5">
    <source>
        <dbReference type="ARBA" id="ARBA00022679"/>
    </source>
</evidence>
<dbReference type="STRING" id="1224164.B843_05335"/>
<evidence type="ECO:0000313" key="13">
    <source>
        <dbReference type="Proteomes" id="UP000019222"/>
    </source>
</evidence>
<dbReference type="AlphaFoldDB" id="W5XZV4"/>
<keyword evidence="13" id="KW-1185">Reference proteome</keyword>
<sequence length="251" mass="26674">MTGPSVSVVIPALNEEDTVAEVVASVRAGSQAVAEILVIDADSTDETAARASAAGARVLNWREILPQVPTRPGKGESLWRGVAAARGEVVVFIDADLRHPDPSIVERLVAPFDNERVALVKASYRRGFEGRPTGGGRVTELTAKPLLAALYPELARLDQPLAGEYAIRREVASRLPFVGGYGVEVGLLIDVYLTAGMGAITQVPLPDKAHRNRPLEELRPMAEVIAATILGRAGVASALAIQQRPPLAEVR</sequence>
<keyword evidence="5" id="KW-0808">Transferase</keyword>
<comment type="similarity">
    <text evidence="3">Belongs to the glycosyltransferase 2 family.</text>
</comment>
<dbReference type="InterPro" id="IPR001173">
    <property type="entry name" value="Glyco_trans_2-like"/>
</dbReference>
<evidence type="ECO:0000256" key="10">
    <source>
        <dbReference type="ARBA" id="ARBA00048997"/>
    </source>
</evidence>
<dbReference type="NCBIfam" id="NF010496">
    <property type="entry name" value="PRK13915.1"/>
    <property type="match status" value="1"/>
</dbReference>
<dbReference type="SUPFAM" id="SSF53448">
    <property type="entry name" value="Nucleotide-diphospho-sugar transferases"/>
    <property type="match status" value="1"/>
</dbReference>
<dbReference type="EMBL" id="CP004353">
    <property type="protein sequence ID" value="AHI22452.1"/>
    <property type="molecule type" value="Genomic_DNA"/>
</dbReference>
<evidence type="ECO:0000256" key="3">
    <source>
        <dbReference type="ARBA" id="ARBA00006739"/>
    </source>
</evidence>
<comment type="catalytic activity">
    <reaction evidence="9">
        <text>(2R)-3-phosphoglycerate + UDP-alpha-D-glucose = (2R)-2-O-(alpha-D-glucopyranosyl)-3-phospho-glycerate + UDP + H(+)</text>
        <dbReference type="Rhea" id="RHEA:31319"/>
        <dbReference type="ChEBI" id="CHEBI:15378"/>
        <dbReference type="ChEBI" id="CHEBI:58223"/>
        <dbReference type="ChEBI" id="CHEBI:58272"/>
        <dbReference type="ChEBI" id="CHEBI:58885"/>
        <dbReference type="ChEBI" id="CHEBI:62600"/>
        <dbReference type="EC" id="2.4.1.266"/>
    </reaction>
    <physiologicalReaction direction="left-to-right" evidence="9">
        <dbReference type="Rhea" id="RHEA:31320"/>
    </physiologicalReaction>
</comment>
<evidence type="ECO:0000256" key="6">
    <source>
        <dbReference type="ARBA" id="ARBA00022842"/>
    </source>
</evidence>
<comment type="catalytic activity">
    <reaction evidence="10">
        <text>an NDP-alpha-D-glucose + (2R)-3-phosphoglycerate = (2R)-2-O-(alpha-D-glucopyranosyl)-3-phospho-glycerate + a ribonucleoside 5'-diphosphate + H(+)</text>
        <dbReference type="Rhea" id="RHEA:47244"/>
        <dbReference type="ChEBI" id="CHEBI:15378"/>
        <dbReference type="ChEBI" id="CHEBI:57930"/>
        <dbReference type="ChEBI" id="CHEBI:58272"/>
        <dbReference type="ChEBI" id="CHEBI:62600"/>
        <dbReference type="ChEBI" id="CHEBI:76533"/>
        <dbReference type="EC" id="2.4.1.266"/>
    </reaction>
    <physiologicalReaction direction="left-to-right" evidence="10">
        <dbReference type="Rhea" id="RHEA:47245"/>
    </physiologicalReaction>
</comment>
<dbReference type="EC" id="2.4.1.266" evidence="7"/>
<dbReference type="HOGENOM" id="CLU_053119_0_0_11"/>
<dbReference type="KEGG" id="cvt:B843_05335"/>
<comment type="cofactor">
    <cofactor evidence="1">
        <name>Mn(2+)</name>
        <dbReference type="ChEBI" id="CHEBI:29035"/>
    </cofactor>
</comment>
<comment type="cofactor">
    <cofactor evidence="2">
        <name>Mg(2+)</name>
        <dbReference type="ChEBI" id="CHEBI:18420"/>
    </cofactor>
</comment>
<evidence type="ECO:0000256" key="1">
    <source>
        <dbReference type="ARBA" id="ARBA00001936"/>
    </source>
</evidence>
<evidence type="ECO:0000256" key="9">
    <source>
        <dbReference type="ARBA" id="ARBA00048689"/>
    </source>
</evidence>
<dbReference type="Pfam" id="PF00535">
    <property type="entry name" value="Glycos_transf_2"/>
    <property type="match status" value="1"/>
</dbReference>
<evidence type="ECO:0000313" key="12">
    <source>
        <dbReference type="EMBL" id="AHI22452.1"/>
    </source>
</evidence>
<accession>W5XZV4</accession>
<keyword evidence="6" id="KW-0460">Magnesium</keyword>
<evidence type="ECO:0000256" key="4">
    <source>
        <dbReference type="ARBA" id="ARBA00022676"/>
    </source>
</evidence>
<gene>
    <name evidence="12" type="ORF">B843_05335</name>
</gene>
<evidence type="ECO:0000259" key="11">
    <source>
        <dbReference type="Pfam" id="PF00535"/>
    </source>
</evidence>
<feature type="domain" description="Glycosyltransferase 2-like" evidence="11">
    <location>
        <begin position="7"/>
        <end position="132"/>
    </location>
</feature>
<name>W5XZV4_9CORY</name>
<evidence type="ECO:0000256" key="2">
    <source>
        <dbReference type="ARBA" id="ARBA00001946"/>
    </source>
</evidence>
<dbReference type="GO" id="GO:0016757">
    <property type="term" value="F:glycosyltransferase activity"/>
    <property type="evidence" value="ECO:0007669"/>
    <property type="project" value="UniProtKB-KW"/>
</dbReference>
<dbReference type="RefSeq" id="WP_034649994.1">
    <property type="nucleotide sequence ID" value="NZ_CP004353.1"/>
</dbReference>
<evidence type="ECO:0000256" key="7">
    <source>
        <dbReference type="ARBA" id="ARBA00039022"/>
    </source>
</evidence>
<proteinExistence type="inferred from homology"/>
<reference evidence="12 13" key="1">
    <citation type="submission" date="2013-02" db="EMBL/GenBank/DDBJ databases">
        <title>The complete genome sequence of Corynebacterium vitaeruminis DSM 20294.</title>
        <authorList>
            <person name="Ruckert C."/>
            <person name="Albersmeier A."/>
            <person name="Kalinowski J."/>
        </authorList>
    </citation>
    <scope>NUCLEOTIDE SEQUENCE [LARGE SCALE GENOMIC DNA]</scope>
    <source>
        <strain evidence="13">ATCC 10234</strain>
    </source>
</reference>
<dbReference type="PATRIC" id="fig|1224164.3.peg.1064"/>
<keyword evidence="4" id="KW-0328">Glycosyltransferase</keyword>
<dbReference type="InterPro" id="IPR050256">
    <property type="entry name" value="Glycosyltransferase_2"/>
</dbReference>
<organism evidence="12 13">
    <name type="scientific">Corynebacterium vitaeruminis DSM 20294</name>
    <dbReference type="NCBI Taxonomy" id="1224164"/>
    <lineage>
        <taxon>Bacteria</taxon>
        <taxon>Bacillati</taxon>
        <taxon>Actinomycetota</taxon>
        <taxon>Actinomycetes</taxon>
        <taxon>Mycobacteriales</taxon>
        <taxon>Corynebacteriaceae</taxon>
        <taxon>Corynebacterium</taxon>
    </lineage>
</organism>
<evidence type="ECO:0000256" key="8">
    <source>
        <dbReference type="ARBA" id="ARBA00040894"/>
    </source>
</evidence>
<dbReference type="Gene3D" id="3.90.550.10">
    <property type="entry name" value="Spore Coat Polysaccharide Biosynthesis Protein SpsA, Chain A"/>
    <property type="match status" value="1"/>
</dbReference>